<protein>
    <submittedName>
        <fullName evidence="2">Uncharacterized protein</fullName>
    </submittedName>
</protein>
<sequence>MSNPIQPTGDHSSSDDKGYRTKIIILTRDNWVQWSCQLENFLAGKGHESILSPPSDNDKGILLAHRGSFYDSWVALGKTCGKNSIVIMCETLFKLMSIQYEPGSSLEKHIDTFQRTFPSYESLTQGSEDTIVISATIAAEFFIRSLNQDRDLSGLIQTLYDIKPFDLNSVLNRVGVEHCRRGTPQDQALMLDKQSSTDQSRPPKRNGNRGKGKAPTRGQNKNRSNPNLKKDEDSSKRLENLEKIVAKLELTAKNTNVNVVAEHSKELSGDTQQLDSDVYVINDQVLSIGSGESDKIYLDSGAGRLVVNNLEYLTKVFKVNRKLNTYAEPVDISHQGTLIF</sequence>
<keyword evidence="3" id="KW-1185">Reference proteome</keyword>
<dbReference type="EMBL" id="AVOT02094466">
    <property type="protein sequence ID" value="MBW0574564.1"/>
    <property type="molecule type" value="Genomic_DNA"/>
</dbReference>
<evidence type="ECO:0000313" key="2">
    <source>
        <dbReference type="EMBL" id="MBW0574564.1"/>
    </source>
</evidence>
<dbReference type="AlphaFoldDB" id="A0A9Q3PUH3"/>
<evidence type="ECO:0000313" key="3">
    <source>
        <dbReference type="Proteomes" id="UP000765509"/>
    </source>
</evidence>
<feature type="compositionally biased region" description="Basic residues" evidence="1">
    <location>
        <begin position="202"/>
        <end position="214"/>
    </location>
</feature>
<organism evidence="2 3">
    <name type="scientific">Austropuccinia psidii MF-1</name>
    <dbReference type="NCBI Taxonomy" id="1389203"/>
    <lineage>
        <taxon>Eukaryota</taxon>
        <taxon>Fungi</taxon>
        <taxon>Dikarya</taxon>
        <taxon>Basidiomycota</taxon>
        <taxon>Pucciniomycotina</taxon>
        <taxon>Pucciniomycetes</taxon>
        <taxon>Pucciniales</taxon>
        <taxon>Sphaerophragmiaceae</taxon>
        <taxon>Austropuccinia</taxon>
    </lineage>
</organism>
<feature type="compositionally biased region" description="Polar residues" evidence="1">
    <location>
        <begin position="217"/>
        <end position="227"/>
    </location>
</feature>
<evidence type="ECO:0000256" key="1">
    <source>
        <dbReference type="SAM" id="MobiDB-lite"/>
    </source>
</evidence>
<dbReference type="Proteomes" id="UP000765509">
    <property type="component" value="Unassembled WGS sequence"/>
</dbReference>
<reference evidence="2" key="1">
    <citation type="submission" date="2021-03" db="EMBL/GenBank/DDBJ databases">
        <title>Draft genome sequence of rust myrtle Austropuccinia psidii MF-1, a brazilian biotype.</title>
        <authorList>
            <person name="Quecine M.C."/>
            <person name="Pachon D.M.R."/>
            <person name="Bonatelli M.L."/>
            <person name="Correr F.H."/>
            <person name="Franceschini L.M."/>
            <person name="Leite T.F."/>
            <person name="Margarido G.R.A."/>
            <person name="Almeida C.A."/>
            <person name="Ferrarezi J.A."/>
            <person name="Labate C.A."/>
        </authorList>
    </citation>
    <scope>NUCLEOTIDE SEQUENCE</scope>
    <source>
        <strain evidence="2">MF-1</strain>
    </source>
</reference>
<dbReference type="OrthoDB" id="2516191at2759"/>
<comment type="caution">
    <text evidence="2">The sequence shown here is derived from an EMBL/GenBank/DDBJ whole genome shotgun (WGS) entry which is preliminary data.</text>
</comment>
<gene>
    <name evidence="2" type="ORF">O181_114279</name>
</gene>
<feature type="region of interest" description="Disordered" evidence="1">
    <location>
        <begin position="182"/>
        <end position="236"/>
    </location>
</feature>
<accession>A0A9Q3PUH3</accession>
<proteinExistence type="predicted"/>
<name>A0A9Q3PUH3_9BASI</name>